<dbReference type="InterPro" id="IPR055411">
    <property type="entry name" value="LRR_FXL15/At3g58940/PEG3-like"/>
</dbReference>
<dbReference type="AlphaFoldDB" id="A0A2I0JIN2"/>
<gene>
    <name evidence="2" type="ORF">CRG98_023502</name>
</gene>
<dbReference type="Gene3D" id="1.20.1280.50">
    <property type="match status" value="1"/>
</dbReference>
<sequence length="411" mass="45770">MAVVRGGALVRVASSGNKRARITSQMEDKADRLSELPEHLIDHILLLLSIKDAVKTSMLSRKWRYRWTTLPELVFDDLRTPTSSDAQSSNSVLGKIISDVLLIHTGPLRKFVISHKKFHADSDISRWCYYLSRVSLKELVLNFSVSPWCKIPSSLFSCQELVCLNLCSCSINLPTTFGGFKHLKRMELSSCLVSQDGLERLILSCPLLENMMLKNVDRQISPLHISAPKLRHLGLYGTVNLKDVSFGANHLTSGVISFSVDINEDGVAHVNQSYSSFINFFSQLPLIARLSVGRYLLKPRQSSRQGNADAGYGFWERHRSPCPSLQLRVAAIFGILGTRLELGLIRFVLENSPFLKKIFTAGPSPAPSTSQLLKDLLQIERASPCAQVVHLDAKDTIGDKLGQTFLSLHND</sequence>
<name>A0A2I0JIN2_PUNGR</name>
<dbReference type="SMART" id="SM00579">
    <property type="entry name" value="FBD"/>
    <property type="match status" value="1"/>
</dbReference>
<protein>
    <recommendedName>
        <fullName evidence="1">F-box domain-containing protein</fullName>
    </recommendedName>
</protein>
<dbReference type="InterPro" id="IPR036047">
    <property type="entry name" value="F-box-like_dom_sf"/>
</dbReference>
<dbReference type="InterPro" id="IPR001810">
    <property type="entry name" value="F-box_dom"/>
</dbReference>
<dbReference type="SUPFAM" id="SSF81383">
    <property type="entry name" value="F-box domain"/>
    <property type="match status" value="1"/>
</dbReference>
<evidence type="ECO:0000313" key="3">
    <source>
        <dbReference type="Proteomes" id="UP000233551"/>
    </source>
</evidence>
<dbReference type="PANTHER" id="PTHR31639">
    <property type="entry name" value="F-BOX PROTEIN-LIKE"/>
    <property type="match status" value="1"/>
</dbReference>
<dbReference type="STRING" id="22663.A0A2I0JIN2"/>
<comment type="caution">
    <text evidence="2">The sequence shown here is derived from an EMBL/GenBank/DDBJ whole genome shotgun (WGS) entry which is preliminary data.</text>
</comment>
<reference evidence="2 3" key="1">
    <citation type="submission" date="2017-11" db="EMBL/GenBank/DDBJ databases">
        <title>De-novo sequencing of pomegranate (Punica granatum L.) genome.</title>
        <authorList>
            <person name="Akparov Z."/>
            <person name="Amiraslanov A."/>
            <person name="Hajiyeva S."/>
            <person name="Abbasov M."/>
            <person name="Kaur K."/>
            <person name="Hamwieh A."/>
            <person name="Solovyev V."/>
            <person name="Salamov A."/>
            <person name="Braich B."/>
            <person name="Kosarev P."/>
            <person name="Mahmoud A."/>
            <person name="Hajiyev E."/>
            <person name="Babayeva S."/>
            <person name="Izzatullayeva V."/>
            <person name="Mammadov A."/>
            <person name="Mammadov A."/>
            <person name="Sharifova S."/>
            <person name="Ojaghi J."/>
            <person name="Eynullazada K."/>
            <person name="Bayramov B."/>
            <person name="Abdulazimova A."/>
            <person name="Shahmuradov I."/>
        </authorList>
    </citation>
    <scope>NUCLEOTIDE SEQUENCE [LARGE SCALE GENOMIC DNA]</scope>
    <source>
        <strain evidence="3">cv. AG2017</strain>
        <tissue evidence="2">Leaf</tissue>
    </source>
</reference>
<accession>A0A2I0JIN2</accession>
<organism evidence="2 3">
    <name type="scientific">Punica granatum</name>
    <name type="common">Pomegranate</name>
    <dbReference type="NCBI Taxonomy" id="22663"/>
    <lineage>
        <taxon>Eukaryota</taxon>
        <taxon>Viridiplantae</taxon>
        <taxon>Streptophyta</taxon>
        <taxon>Embryophyta</taxon>
        <taxon>Tracheophyta</taxon>
        <taxon>Spermatophyta</taxon>
        <taxon>Magnoliopsida</taxon>
        <taxon>eudicotyledons</taxon>
        <taxon>Gunneridae</taxon>
        <taxon>Pentapetalae</taxon>
        <taxon>rosids</taxon>
        <taxon>malvids</taxon>
        <taxon>Myrtales</taxon>
        <taxon>Lythraceae</taxon>
        <taxon>Punica</taxon>
    </lineage>
</organism>
<dbReference type="PANTHER" id="PTHR31639:SF237">
    <property type="entry name" value="F-BOX DOMAIN-CONTAINING PROTEIN"/>
    <property type="match status" value="1"/>
</dbReference>
<evidence type="ECO:0000313" key="2">
    <source>
        <dbReference type="EMBL" id="PKI56112.1"/>
    </source>
</evidence>
<dbReference type="EMBL" id="PGOL01001626">
    <property type="protein sequence ID" value="PKI56112.1"/>
    <property type="molecule type" value="Genomic_DNA"/>
</dbReference>
<dbReference type="Gene3D" id="3.80.10.10">
    <property type="entry name" value="Ribonuclease Inhibitor"/>
    <property type="match status" value="1"/>
</dbReference>
<dbReference type="InterPro" id="IPR006566">
    <property type="entry name" value="FBD"/>
</dbReference>
<keyword evidence="3" id="KW-1185">Reference proteome</keyword>
<dbReference type="Pfam" id="PF24758">
    <property type="entry name" value="LRR_At5g56370"/>
    <property type="match status" value="1"/>
</dbReference>
<proteinExistence type="predicted"/>
<dbReference type="SUPFAM" id="SSF52047">
    <property type="entry name" value="RNI-like"/>
    <property type="match status" value="1"/>
</dbReference>
<dbReference type="InterPro" id="IPR032675">
    <property type="entry name" value="LRR_dom_sf"/>
</dbReference>
<feature type="domain" description="F-box" evidence="1">
    <location>
        <begin position="30"/>
        <end position="78"/>
    </location>
</feature>
<dbReference type="Proteomes" id="UP000233551">
    <property type="component" value="Unassembled WGS sequence"/>
</dbReference>
<dbReference type="Pfam" id="PF00646">
    <property type="entry name" value="F-box"/>
    <property type="match status" value="1"/>
</dbReference>
<evidence type="ECO:0000259" key="1">
    <source>
        <dbReference type="PROSITE" id="PS50181"/>
    </source>
</evidence>
<dbReference type="PROSITE" id="PS50181">
    <property type="entry name" value="FBOX"/>
    <property type="match status" value="1"/>
</dbReference>